<dbReference type="InterPro" id="IPR005944">
    <property type="entry name" value="Pro_iminopeptidase"/>
</dbReference>
<dbReference type="SUPFAM" id="SSF53474">
    <property type="entry name" value="alpha/beta-Hydrolases"/>
    <property type="match status" value="1"/>
</dbReference>
<dbReference type="NCBIfam" id="TIGR01249">
    <property type="entry name" value="pro_imino_pep_1"/>
    <property type="match status" value="1"/>
</dbReference>
<comment type="subcellular location">
    <subcellularLocation>
        <location evidence="2 11">Cytoplasm</location>
    </subcellularLocation>
</comment>
<feature type="domain" description="AB hydrolase-1" evidence="13">
    <location>
        <begin position="36"/>
        <end position="295"/>
    </location>
</feature>
<evidence type="ECO:0000256" key="6">
    <source>
        <dbReference type="ARBA" id="ARBA00022438"/>
    </source>
</evidence>
<dbReference type="InterPro" id="IPR029058">
    <property type="entry name" value="AB_hydrolase_fold"/>
</dbReference>
<dbReference type="RefSeq" id="WP_237444555.1">
    <property type="nucleotide sequence ID" value="NZ_CAKLPX010000002.1"/>
</dbReference>
<dbReference type="PIRSF" id="PIRSF006431">
    <property type="entry name" value="Pept_S33"/>
    <property type="match status" value="1"/>
</dbReference>
<proteinExistence type="inferred from homology"/>
<organism evidence="14 15">
    <name type="scientific">Sinobacterium norvegicum</name>
    <dbReference type="NCBI Taxonomy" id="1641715"/>
    <lineage>
        <taxon>Bacteria</taxon>
        <taxon>Pseudomonadati</taxon>
        <taxon>Pseudomonadota</taxon>
        <taxon>Gammaproteobacteria</taxon>
        <taxon>Cellvibrionales</taxon>
        <taxon>Spongiibacteraceae</taxon>
        <taxon>Sinobacterium</taxon>
    </lineage>
</organism>
<evidence type="ECO:0000256" key="8">
    <source>
        <dbReference type="ARBA" id="ARBA00022670"/>
    </source>
</evidence>
<dbReference type="Gene3D" id="3.40.50.1820">
    <property type="entry name" value="alpha/beta hydrolase"/>
    <property type="match status" value="1"/>
</dbReference>
<dbReference type="InterPro" id="IPR002410">
    <property type="entry name" value="Peptidase_S33"/>
</dbReference>
<dbReference type="PANTHER" id="PTHR43722:SF1">
    <property type="entry name" value="PROLINE IMINOPEPTIDASE"/>
    <property type="match status" value="1"/>
</dbReference>
<dbReference type="PRINTS" id="PR00793">
    <property type="entry name" value="PROAMNOPTASE"/>
</dbReference>
<keyword evidence="8 11" id="KW-0645">Protease</keyword>
<dbReference type="GO" id="GO:0004177">
    <property type="term" value="F:aminopeptidase activity"/>
    <property type="evidence" value="ECO:0007669"/>
    <property type="project" value="UniProtKB-KW"/>
</dbReference>
<evidence type="ECO:0000256" key="10">
    <source>
        <dbReference type="ARBA" id="ARBA00029605"/>
    </source>
</evidence>
<comment type="catalytic activity">
    <reaction evidence="1 11 12">
        <text>Release of N-terminal proline from a peptide.</text>
        <dbReference type="EC" id="3.4.11.5"/>
    </reaction>
</comment>
<keyword evidence="15" id="KW-1185">Reference proteome</keyword>
<dbReference type="EMBL" id="CAKLPX010000002">
    <property type="protein sequence ID" value="CAH0991853.1"/>
    <property type="molecule type" value="Genomic_DNA"/>
</dbReference>
<comment type="caution">
    <text evidence="14">The sequence shown here is derived from an EMBL/GenBank/DDBJ whole genome shotgun (WGS) entry which is preliminary data.</text>
</comment>
<reference evidence="14" key="1">
    <citation type="submission" date="2021-12" db="EMBL/GenBank/DDBJ databases">
        <authorList>
            <person name="Rodrigo-Torres L."/>
            <person name="Arahal R. D."/>
            <person name="Lucena T."/>
        </authorList>
    </citation>
    <scope>NUCLEOTIDE SEQUENCE</scope>
    <source>
        <strain evidence="14">CECT 8267</strain>
    </source>
</reference>
<evidence type="ECO:0000259" key="13">
    <source>
        <dbReference type="Pfam" id="PF00561"/>
    </source>
</evidence>
<dbReference type="PANTHER" id="PTHR43722">
    <property type="entry name" value="PROLINE IMINOPEPTIDASE"/>
    <property type="match status" value="1"/>
</dbReference>
<evidence type="ECO:0000256" key="11">
    <source>
        <dbReference type="PIRNR" id="PIRNR006431"/>
    </source>
</evidence>
<sequence>MLVHYPDLKPYNRHRVEVSSVHELYVEECGSPDGLPVIVVHGGPGVTGVINSRSLFDPSKYRIILFDQRGCGRSTPYAELNENTTVELVEDIERIREFLQIEQWVVAGGSWGATVALLYAQQHKERVMALLLRSVFLCRQTDLDWLYQSGASRVFPDYWEDFVRPIAAEQRQNCLQAYYDLIHSDNDLTRMSAAKSWALWEARCATLRPNVKTVERYSEPHRAVALALLQTHYFVNNGFIAENQILENAKQLAGIPGVIVHGRYDMVSPLEASTSLHNLWPESQLNIVRDAGHAASEATIVDALIRATRDISRRFLDEDDY</sequence>
<evidence type="ECO:0000256" key="3">
    <source>
        <dbReference type="ARBA" id="ARBA00010088"/>
    </source>
</evidence>
<evidence type="ECO:0000256" key="2">
    <source>
        <dbReference type="ARBA" id="ARBA00004496"/>
    </source>
</evidence>
<comment type="similarity">
    <text evidence="3 11 12">Belongs to the peptidase S33 family.</text>
</comment>
<dbReference type="EC" id="3.4.11.5" evidence="4 11"/>
<gene>
    <name evidence="14" type="primary">pip</name>
    <name evidence="14" type="ORF">SIN8267_01968</name>
</gene>
<keyword evidence="7 11" id="KW-0963">Cytoplasm</keyword>
<name>A0ABN8EJK2_9GAMM</name>
<accession>A0ABN8EJK2</accession>
<dbReference type="Proteomes" id="UP000838100">
    <property type="component" value="Unassembled WGS sequence"/>
</dbReference>
<evidence type="ECO:0000256" key="1">
    <source>
        <dbReference type="ARBA" id="ARBA00001585"/>
    </source>
</evidence>
<evidence type="ECO:0000256" key="9">
    <source>
        <dbReference type="ARBA" id="ARBA00022801"/>
    </source>
</evidence>
<protein>
    <recommendedName>
        <fullName evidence="5 11">Proline iminopeptidase</fullName>
        <shortName evidence="11">PIP</shortName>
        <ecNumber evidence="4 11">3.4.11.5</ecNumber>
    </recommendedName>
    <alternativeName>
        <fullName evidence="10 11">Prolyl aminopeptidase</fullName>
    </alternativeName>
</protein>
<dbReference type="Pfam" id="PF00561">
    <property type="entry name" value="Abhydrolase_1"/>
    <property type="match status" value="1"/>
</dbReference>
<evidence type="ECO:0000313" key="15">
    <source>
        <dbReference type="Proteomes" id="UP000838100"/>
    </source>
</evidence>
<dbReference type="InterPro" id="IPR000073">
    <property type="entry name" value="AB_hydrolase_1"/>
</dbReference>
<evidence type="ECO:0000256" key="12">
    <source>
        <dbReference type="RuleBase" id="RU003421"/>
    </source>
</evidence>
<evidence type="ECO:0000313" key="14">
    <source>
        <dbReference type="EMBL" id="CAH0991853.1"/>
    </source>
</evidence>
<evidence type="ECO:0000256" key="5">
    <source>
        <dbReference type="ARBA" id="ARBA00021843"/>
    </source>
</evidence>
<evidence type="ECO:0000256" key="4">
    <source>
        <dbReference type="ARBA" id="ARBA00012568"/>
    </source>
</evidence>
<keyword evidence="6 11" id="KW-0031">Aminopeptidase</keyword>
<evidence type="ECO:0000256" key="7">
    <source>
        <dbReference type="ARBA" id="ARBA00022490"/>
    </source>
</evidence>
<keyword evidence="9 11" id="KW-0378">Hydrolase</keyword>